<evidence type="ECO:0000313" key="2">
    <source>
        <dbReference type="EMBL" id="KVH91486.1"/>
    </source>
</evidence>
<sequence>MGFILIRFSSTTDMRLNGAILQIISPGFIGAALFFFARTRLGWTTPCSRTSFEMSQIHFFDVYYGHSRSL</sequence>
<dbReference type="Gramene" id="KVH91486">
    <property type="protein sequence ID" value="KVH91486"/>
    <property type="gene ID" value="Ccrd_006492"/>
</dbReference>
<keyword evidence="3" id="KW-1185">Reference proteome</keyword>
<reference evidence="2 3" key="1">
    <citation type="journal article" date="2016" name="Sci. Rep.">
        <title>The genome sequence of the outbreeding globe artichoke constructed de novo incorporating a phase-aware low-pass sequencing strategy of F1 progeny.</title>
        <authorList>
            <person name="Scaglione D."/>
            <person name="Reyes-Chin-Wo S."/>
            <person name="Acquadro A."/>
            <person name="Froenicke L."/>
            <person name="Portis E."/>
            <person name="Beitel C."/>
            <person name="Tirone M."/>
            <person name="Mauro R."/>
            <person name="Lo Monaco A."/>
            <person name="Mauromicale G."/>
            <person name="Faccioli P."/>
            <person name="Cattivelli L."/>
            <person name="Rieseberg L."/>
            <person name="Michelmore R."/>
            <person name="Lanteri S."/>
        </authorList>
    </citation>
    <scope>NUCLEOTIDE SEQUENCE [LARGE SCALE GENOMIC DNA]</scope>
    <source>
        <strain evidence="2">2C</strain>
    </source>
</reference>
<dbReference type="Proteomes" id="UP000243975">
    <property type="component" value="Unassembled WGS sequence"/>
</dbReference>
<keyword evidence="1" id="KW-1133">Transmembrane helix</keyword>
<keyword evidence="1" id="KW-0812">Transmembrane</keyword>
<gene>
    <name evidence="2" type="ORF">Ccrd_006492</name>
</gene>
<proteinExistence type="predicted"/>
<name>A0A103XIM8_CYNCS</name>
<keyword evidence="1" id="KW-0472">Membrane</keyword>
<evidence type="ECO:0000313" key="3">
    <source>
        <dbReference type="Proteomes" id="UP000243975"/>
    </source>
</evidence>
<protein>
    <submittedName>
        <fullName evidence="2">Uncharacterized protein</fullName>
    </submittedName>
</protein>
<evidence type="ECO:0000256" key="1">
    <source>
        <dbReference type="SAM" id="Phobius"/>
    </source>
</evidence>
<feature type="non-terminal residue" evidence="2">
    <location>
        <position position="1"/>
    </location>
</feature>
<dbReference type="STRING" id="59895.A0A103XIM8"/>
<accession>A0A103XIM8</accession>
<comment type="caution">
    <text evidence="2">The sequence shown here is derived from an EMBL/GenBank/DDBJ whole genome shotgun (WGS) entry which is preliminary data.</text>
</comment>
<dbReference type="EMBL" id="LEKV01004943">
    <property type="protein sequence ID" value="KVH91486.1"/>
    <property type="molecule type" value="Genomic_DNA"/>
</dbReference>
<feature type="transmembrane region" description="Helical" evidence="1">
    <location>
        <begin position="20"/>
        <end position="37"/>
    </location>
</feature>
<organism evidence="2 3">
    <name type="scientific">Cynara cardunculus var. scolymus</name>
    <name type="common">Globe artichoke</name>
    <name type="synonym">Cynara scolymus</name>
    <dbReference type="NCBI Taxonomy" id="59895"/>
    <lineage>
        <taxon>Eukaryota</taxon>
        <taxon>Viridiplantae</taxon>
        <taxon>Streptophyta</taxon>
        <taxon>Embryophyta</taxon>
        <taxon>Tracheophyta</taxon>
        <taxon>Spermatophyta</taxon>
        <taxon>Magnoliopsida</taxon>
        <taxon>eudicotyledons</taxon>
        <taxon>Gunneridae</taxon>
        <taxon>Pentapetalae</taxon>
        <taxon>asterids</taxon>
        <taxon>campanulids</taxon>
        <taxon>Asterales</taxon>
        <taxon>Asteraceae</taxon>
        <taxon>Carduoideae</taxon>
        <taxon>Cardueae</taxon>
        <taxon>Carduinae</taxon>
        <taxon>Cynara</taxon>
    </lineage>
</organism>
<dbReference type="AlphaFoldDB" id="A0A103XIM8"/>